<evidence type="ECO:0000313" key="3">
    <source>
        <dbReference type="Proteomes" id="UP000028990"/>
    </source>
</evidence>
<reference evidence="2 3" key="1">
    <citation type="submission" date="2013-11" db="EMBL/GenBank/DDBJ databases">
        <title>The Damaraland mole rat (Fukomys damarensis) genome and evolution of African mole rats.</title>
        <authorList>
            <person name="Gladyshev V.N."/>
            <person name="Fang X."/>
        </authorList>
    </citation>
    <scope>NUCLEOTIDE SEQUENCE [LARGE SCALE GENOMIC DNA]</scope>
    <source>
        <tissue evidence="2">Liver</tissue>
    </source>
</reference>
<accession>A0A091DKB1</accession>
<dbReference type="EMBL" id="KN123809">
    <property type="protein sequence ID" value="KFO23201.1"/>
    <property type="molecule type" value="Genomic_DNA"/>
</dbReference>
<protein>
    <submittedName>
        <fullName evidence="2">Uncharacterized protein</fullName>
    </submittedName>
</protein>
<name>A0A091DKB1_FUKDA</name>
<feature type="region of interest" description="Disordered" evidence="1">
    <location>
        <begin position="96"/>
        <end position="115"/>
    </location>
</feature>
<keyword evidence="3" id="KW-1185">Reference proteome</keyword>
<evidence type="ECO:0000256" key="1">
    <source>
        <dbReference type="SAM" id="MobiDB-lite"/>
    </source>
</evidence>
<sequence length="115" mass="13251">MPLVFPKFFPFTSKTFIPSFPVLSEAVLDALFREYLAVLLPRTVQRKETKRAMLCPHPPICWTRHDFQLFPCIRIITTGQRFEMIQDTEAARRGACRRSGKKTPGQLPEVARMLG</sequence>
<organism evidence="2 3">
    <name type="scientific">Fukomys damarensis</name>
    <name type="common">Damaraland mole rat</name>
    <name type="synonym">Cryptomys damarensis</name>
    <dbReference type="NCBI Taxonomy" id="885580"/>
    <lineage>
        <taxon>Eukaryota</taxon>
        <taxon>Metazoa</taxon>
        <taxon>Chordata</taxon>
        <taxon>Craniata</taxon>
        <taxon>Vertebrata</taxon>
        <taxon>Euteleostomi</taxon>
        <taxon>Mammalia</taxon>
        <taxon>Eutheria</taxon>
        <taxon>Euarchontoglires</taxon>
        <taxon>Glires</taxon>
        <taxon>Rodentia</taxon>
        <taxon>Hystricomorpha</taxon>
        <taxon>Bathyergidae</taxon>
        <taxon>Fukomys</taxon>
    </lineage>
</organism>
<dbReference type="AlphaFoldDB" id="A0A091DKB1"/>
<proteinExistence type="predicted"/>
<dbReference type="Proteomes" id="UP000028990">
    <property type="component" value="Unassembled WGS sequence"/>
</dbReference>
<gene>
    <name evidence="2" type="ORF">H920_15366</name>
</gene>
<evidence type="ECO:0000313" key="2">
    <source>
        <dbReference type="EMBL" id="KFO23201.1"/>
    </source>
</evidence>